<evidence type="ECO:0000313" key="2">
    <source>
        <dbReference type="EMBL" id="KRZ02407.1"/>
    </source>
</evidence>
<gene>
    <name evidence="1" type="ORF">T4A_5076</name>
    <name evidence="2" type="ORF">T4C_8129</name>
    <name evidence="3" type="ORF">T4C_8589</name>
</gene>
<organism evidence="1 4">
    <name type="scientific">Trichinella pseudospiralis</name>
    <name type="common">Parasitic roundworm</name>
    <dbReference type="NCBI Taxonomy" id="6337"/>
    <lineage>
        <taxon>Eukaryota</taxon>
        <taxon>Metazoa</taxon>
        <taxon>Ecdysozoa</taxon>
        <taxon>Nematoda</taxon>
        <taxon>Enoplea</taxon>
        <taxon>Dorylaimia</taxon>
        <taxon>Trichinellida</taxon>
        <taxon>Trichinellidae</taxon>
        <taxon>Trichinella</taxon>
    </lineage>
</organism>
<dbReference type="EMBL" id="JYDV01000813">
    <property type="protein sequence ID" value="KRZ02407.1"/>
    <property type="molecule type" value="Genomic_DNA"/>
</dbReference>
<dbReference type="Proteomes" id="UP000054632">
    <property type="component" value="Unassembled WGS sequence"/>
</dbReference>
<reference evidence="4 5" key="1">
    <citation type="submission" date="2015-01" db="EMBL/GenBank/DDBJ databases">
        <title>Evolution of Trichinella species and genotypes.</title>
        <authorList>
            <person name="Korhonen P.K."/>
            <person name="Edoardo P."/>
            <person name="Giuseppe L.R."/>
            <person name="Gasser R.B."/>
        </authorList>
    </citation>
    <scope>NUCLEOTIDE SEQUENCE [LARGE SCALE GENOMIC DNA]</scope>
    <source>
        <strain evidence="1">ISS13</strain>
        <strain evidence="2">ISS176</strain>
    </source>
</reference>
<evidence type="ECO:0000313" key="1">
    <source>
        <dbReference type="EMBL" id="KRY64137.1"/>
    </source>
</evidence>
<evidence type="ECO:0000313" key="3">
    <source>
        <dbReference type="EMBL" id="KRZ05129.1"/>
    </source>
</evidence>
<proteinExistence type="predicted"/>
<dbReference type="Proteomes" id="UP000054826">
    <property type="component" value="Unassembled WGS sequence"/>
</dbReference>
<name>A0A0V1DRB4_TRIPS</name>
<dbReference type="EMBL" id="JYDR01000626">
    <property type="protein sequence ID" value="KRY64137.1"/>
    <property type="molecule type" value="Genomic_DNA"/>
</dbReference>
<accession>A0A0V1DRB4</accession>
<dbReference type="EMBL" id="JYDV01000712">
    <property type="protein sequence ID" value="KRZ05129.1"/>
    <property type="molecule type" value="Genomic_DNA"/>
</dbReference>
<evidence type="ECO:0000313" key="4">
    <source>
        <dbReference type="Proteomes" id="UP000054632"/>
    </source>
</evidence>
<dbReference type="AlphaFoldDB" id="A0A0V1DRB4"/>
<comment type="caution">
    <text evidence="1">The sequence shown here is derived from an EMBL/GenBank/DDBJ whole genome shotgun (WGS) entry which is preliminary data.</text>
</comment>
<sequence length="30" mass="3474">MSLRVALFNLITNEDTQCCIYVTIFLHVTD</sequence>
<evidence type="ECO:0000313" key="5">
    <source>
        <dbReference type="Proteomes" id="UP000054826"/>
    </source>
</evidence>
<protein>
    <submittedName>
        <fullName evidence="1">Uncharacterized protein</fullName>
    </submittedName>
</protein>